<name>A0A926IBZ6_9FIRM</name>
<evidence type="ECO:0000313" key="1">
    <source>
        <dbReference type="EMBL" id="MBC8570585.1"/>
    </source>
</evidence>
<protein>
    <submittedName>
        <fullName evidence="1">Uncharacterized protein</fullName>
    </submittedName>
</protein>
<dbReference type="RefSeq" id="WP_262397682.1">
    <property type="nucleotide sequence ID" value="NZ_JACRTC010000004.1"/>
</dbReference>
<comment type="caution">
    <text evidence="1">The sequence shown here is derived from an EMBL/GenBank/DDBJ whole genome shotgun (WGS) entry which is preliminary data.</text>
</comment>
<accession>A0A926IBZ6</accession>
<dbReference type="EMBL" id="JACRTC010000004">
    <property type="protein sequence ID" value="MBC8570585.1"/>
    <property type="molecule type" value="Genomic_DNA"/>
</dbReference>
<dbReference type="Proteomes" id="UP000660861">
    <property type="component" value="Unassembled WGS sequence"/>
</dbReference>
<dbReference type="AlphaFoldDB" id="A0A926IBZ6"/>
<keyword evidence="2" id="KW-1185">Reference proteome</keyword>
<reference evidence="1" key="1">
    <citation type="submission" date="2020-08" db="EMBL/GenBank/DDBJ databases">
        <title>Genome public.</title>
        <authorList>
            <person name="Liu C."/>
            <person name="Sun Q."/>
        </authorList>
    </citation>
    <scope>NUCLEOTIDE SEQUENCE</scope>
    <source>
        <strain evidence="1">NSJ-54</strain>
    </source>
</reference>
<proteinExistence type="predicted"/>
<sequence>MKKKLFGHLGVVALALTLISMTLMGGTLARYVTEVTGNAKAEVAAWSFKANASDTKFTDIDLGSTTNRTKYDAKDIKDGVIAPGTKGTFDIVLDGSTSEVGVDYTVKIAAKSGTTLPTDLTFKVVNGTGDATAYTLNSDITGTIDYDATAANMKKTIAVSWEWAFDENDTISSNDNTYADKTWTLDITALGKQTIPNVSSQPAA</sequence>
<evidence type="ECO:0000313" key="2">
    <source>
        <dbReference type="Proteomes" id="UP000660861"/>
    </source>
</evidence>
<gene>
    <name evidence="1" type="ORF">H8709_07030</name>
</gene>
<organism evidence="1 2">
    <name type="scientific">Zongyangia hominis</name>
    <dbReference type="NCBI Taxonomy" id="2763677"/>
    <lineage>
        <taxon>Bacteria</taxon>
        <taxon>Bacillati</taxon>
        <taxon>Bacillota</taxon>
        <taxon>Clostridia</taxon>
        <taxon>Eubacteriales</taxon>
        <taxon>Oscillospiraceae</taxon>
        <taxon>Zongyangia</taxon>
    </lineage>
</organism>